<evidence type="ECO:0000313" key="2">
    <source>
        <dbReference type="EMBL" id="EKD25288.1"/>
    </source>
</evidence>
<name>K1XY58_9BACT</name>
<dbReference type="InterPro" id="IPR009016">
    <property type="entry name" value="Fe_hydrogenase"/>
</dbReference>
<accession>K1XY58</accession>
<dbReference type="EMBL" id="AMFJ01036096">
    <property type="protein sequence ID" value="EKD25288.1"/>
    <property type="molecule type" value="Genomic_DNA"/>
</dbReference>
<gene>
    <name evidence="2" type="ORF">ACD_80C00089G0011</name>
</gene>
<comment type="caution">
    <text evidence="2">The sequence shown here is derived from an EMBL/GenBank/DDBJ whole genome shotgun (WGS) entry which is preliminary data.</text>
</comment>
<feature type="domain" description="Iron hydrogenase large subunit C-terminal" evidence="1">
    <location>
        <begin position="16"/>
        <end position="245"/>
    </location>
</feature>
<reference evidence="2" key="1">
    <citation type="journal article" date="2012" name="Science">
        <title>Fermentation, hydrogen, and sulfur metabolism in multiple uncultivated bacterial phyla.</title>
        <authorList>
            <person name="Wrighton K.C."/>
            <person name="Thomas B.C."/>
            <person name="Sharon I."/>
            <person name="Miller C.S."/>
            <person name="Castelle C.J."/>
            <person name="VerBerkmoes N.C."/>
            <person name="Wilkins M.J."/>
            <person name="Hettich R.L."/>
            <person name="Lipton M.S."/>
            <person name="Williams K.H."/>
            <person name="Long P.E."/>
            <person name="Banfield J.F."/>
        </authorList>
    </citation>
    <scope>NUCLEOTIDE SEQUENCE [LARGE SCALE GENOMIC DNA]</scope>
</reference>
<dbReference type="Gene3D" id="3.40.950.10">
    <property type="entry name" value="Fe-only Hydrogenase (Larger Subunit), Chain L, domain 3"/>
    <property type="match status" value="1"/>
</dbReference>
<dbReference type="InterPro" id="IPR004108">
    <property type="entry name" value="Fe_hydrogenase_lsu_C"/>
</dbReference>
<sequence length="290" mass="33433">MTPELETLLTALHDEKIIVLLAPSFPVDFVYPDIVLNLKMLGIEKVVELTYAAKLINMEYEKILKENPDKRYICPNCPAIVKIVEIKYPELKENIINVSSPMVVMNRFVKKEYGEDYKTLFIGPCFAKKMEAKQYGIDYAITFKELQDIFDYIKENNISPKEFTYSVTEDDIPDFDDVYNNYTKIYPLAWGVAESLHIKGIINKDEILVVDGPKNLDAGFQAFKNNKKIRFLDILACEWWCIGGPGIMSKDPLDVRKQKILAYQEHCKTHKDWSKLGQVKDSEGLDIGRK</sequence>
<protein>
    <recommendedName>
        <fullName evidence="1">Iron hydrogenase large subunit C-terminal domain-containing protein</fullName>
    </recommendedName>
</protein>
<evidence type="ECO:0000259" key="1">
    <source>
        <dbReference type="Pfam" id="PF02906"/>
    </source>
</evidence>
<proteinExistence type="predicted"/>
<dbReference type="PANTHER" id="PTHR11615">
    <property type="entry name" value="NITRATE, FORMATE, IRON DEHYDROGENASE"/>
    <property type="match status" value="1"/>
</dbReference>
<dbReference type="InterPro" id="IPR050340">
    <property type="entry name" value="Cytosolic_Fe-S_CAF"/>
</dbReference>
<dbReference type="SUPFAM" id="SSF53920">
    <property type="entry name" value="Fe-only hydrogenase"/>
    <property type="match status" value="1"/>
</dbReference>
<dbReference type="Pfam" id="PF02906">
    <property type="entry name" value="Fe_hyd_lg_C"/>
    <property type="match status" value="1"/>
</dbReference>
<organism evidence="2">
    <name type="scientific">uncultured bacterium</name>
    <name type="common">gcode 4</name>
    <dbReference type="NCBI Taxonomy" id="1234023"/>
    <lineage>
        <taxon>Bacteria</taxon>
        <taxon>environmental samples</taxon>
    </lineage>
</organism>
<dbReference type="AlphaFoldDB" id="K1XY58"/>
<dbReference type="Gene3D" id="3.40.50.1780">
    <property type="match status" value="1"/>
</dbReference>